<dbReference type="UniPathway" id="UPA00143"/>
<protein>
    <recommendedName>
        <fullName evidence="5 6">U-box domain-containing protein</fullName>
        <ecNumber evidence="5">2.3.2.27</ecNumber>
    </recommendedName>
    <alternativeName>
        <fullName evidence="5">RING-type E3 ubiquitin transferase PUB</fullName>
    </alternativeName>
</protein>
<dbReference type="FunFam" id="3.30.40.10:FF:000437">
    <property type="entry name" value="RING-type E3 ubiquitin transferase"/>
    <property type="match status" value="1"/>
</dbReference>
<evidence type="ECO:0000256" key="1">
    <source>
        <dbReference type="ARBA" id="ARBA00000900"/>
    </source>
</evidence>
<dbReference type="OrthoDB" id="10064100at2759"/>
<evidence type="ECO:0000259" key="6">
    <source>
        <dbReference type="PROSITE" id="PS51698"/>
    </source>
</evidence>
<dbReference type="RefSeq" id="XP_015951641.1">
    <property type="nucleotide sequence ID" value="XM_016096155.3"/>
</dbReference>
<sequence length="420" mass="47386">MDNEIEVPQYFICPISLQIMKDPVIAITGITYDRESIEKWLFKNKNTTCPVTKMPLPNDSDLTPNHTLRRLIQAWCTQNSSLGIDRIPTPKPPLNKVQVLKLLKDLKDPRLKIKSLRQLELLATENERNKKCLLDSGVPKAMIMFILDCYKKGINQIGEGIEEALSLLQFVKVSSEDVKILMSENVFDLVLDSLTWLLGCDFSENSATVKSQAVLVIKNLIQRGDSSVIQRLKFEFFEKIVKVLRNGVVTQQGISGALKVLLSACAYGRNRIMMVECGAVFEMIEIEMRTPEKIITELTMSILFHLCSCASGRAQFLCHKGSMAVLTERILKVSAAVDDRAIIILSLISKFSATNLVLQEMLKVGTVAKLCLVLQSDHAKYIKEKAMEIIKNHSEVWRNSPCFPDKSSFFWQVCISELIN</sequence>
<keyword evidence="3 5" id="KW-0808">Transferase</keyword>
<evidence type="ECO:0000313" key="7">
    <source>
        <dbReference type="Proteomes" id="UP000515211"/>
    </source>
</evidence>
<accession>A0A6P4CIQ9</accession>
<evidence type="ECO:0000256" key="4">
    <source>
        <dbReference type="ARBA" id="ARBA00022786"/>
    </source>
</evidence>
<dbReference type="CDD" id="cd16655">
    <property type="entry name" value="RING-Ubox_WDSUB1-like"/>
    <property type="match status" value="1"/>
</dbReference>
<dbReference type="InterPro" id="IPR013083">
    <property type="entry name" value="Znf_RING/FYVE/PHD"/>
</dbReference>
<name>A0A6P4CIQ9_ARADU</name>
<organism evidence="7 8">
    <name type="scientific">Arachis duranensis</name>
    <name type="common">Wild peanut</name>
    <dbReference type="NCBI Taxonomy" id="130453"/>
    <lineage>
        <taxon>Eukaryota</taxon>
        <taxon>Viridiplantae</taxon>
        <taxon>Streptophyta</taxon>
        <taxon>Embryophyta</taxon>
        <taxon>Tracheophyta</taxon>
        <taxon>Spermatophyta</taxon>
        <taxon>Magnoliopsida</taxon>
        <taxon>eudicotyledons</taxon>
        <taxon>Gunneridae</taxon>
        <taxon>Pentapetalae</taxon>
        <taxon>rosids</taxon>
        <taxon>fabids</taxon>
        <taxon>Fabales</taxon>
        <taxon>Fabaceae</taxon>
        <taxon>Papilionoideae</taxon>
        <taxon>50 kb inversion clade</taxon>
        <taxon>dalbergioids sensu lato</taxon>
        <taxon>Dalbergieae</taxon>
        <taxon>Pterocarpus clade</taxon>
        <taxon>Arachis</taxon>
    </lineage>
</organism>
<dbReference type="GO" id="GO:0061630">
    <property type="term" value="F:ubiquitin protein ligase activity"/>
    <property type="evidence" value="ECO:0007669"/>
    <property type="project" value="UniProtKB-UniRule"/>
</dbReference>
<comment type="pathway">
    <text evidence="2 5">Protein modification; protein ubiquitination.</text>
</comment>
<reference evidence="8" key="2">
    <citation type="submission" date="2025-08" db="UniProtKB">
        <authorList>
            <consortium name="RefSeq"/>
        </authorList>
    </citation>
    <scope>IDENTIFICATION</scope>
    <source>
        <tissue evidence="8">Whole plant</tissue>
    </source>
</reference>
<dbReference type="GO" id="GO:0006952">
    <property type="term" value="P:defense response"/>
    <property type="evidence" value="ECO:0007669"/>
    <property type="project" value="UniProtKB-ARBA"/>
</dbReference>
<dbReference type="Gene3D" id="3.30.40.10">
    <property type="entry name" value="Zinc/RING finger domain, C3HC4 (zinc finger)"/>
    <property type="match status" value="1"/>
</dbReference>
<dbReference type="Proteomes" id="UP000515211">
    <property type="component" value="Chromosome 2"/>
</dbReference>
<dbReference type="InterPro" id="IPR011989">
    <property type="entry name" value="ARM-like"/>
</dbReference>
<evidence type="ECO:0000256" key="5">
    <source>
        <dbReference type="RuleBase" id="RU369093"/>
    </source>
</evidence>
<dbReference type="InterPro" id="IPR058678">
    <property type="entry name" value="ARM_PUB"/>
</dbReference>
<evidence type="ECO:0000256" key="3">
    <source>
        <dbReference type="ARBA" id="ARBA00022679"/>
    </source>
</evidence>
<dbReference type="InterPro" id="IPR003613">
    <property type="entry name" value="Ubox_domain"/>
</dbReference>
<dbReference type="EC" id="2.3.2.27" evidence="5"/>
<dbReference type="GeneID" id="107476356"/>
<dbReference type="AlphaFoldDB" id="A0A6P4CIQ9"/>
<keyword evidence="7" id="KW-1185">Reference proteome</keyword>
<evidence type="ECO:0000256" key="2">
    <source>
        <dbReference type="ARBA" id="ARBA00004906"/>
    </source>
</evidence>
<dbReference type="PANTHER" id="PTHR22849">
    <property type="entry name" value="WDSAM1 PROTEIN"/>
    <property type="match status" value="1"/>
</dbReference>
<dbReference type="KEGG" id="adu:107476356"/>
<reference evidence="7" key="1">
    <citation type="journal article" date="2016" name="Nat. Genet.">
        <title>The genome sequences of Arachis duranensis and Arachis ipaensis, the diploid ancestors of cultivated peanut.</title>
        <authorList>
            <person name="Bertioli D.J."/>
            <person name="Cannon S.B."/>
            <person name="Froenicke L."/>
            <person name="Huang G."/>
            <person name="Farmer A.D."/>
            <person name="Cannon E.K."/>
            <person name="Liu X."/>
            <person name="Gao D."/>
            <person name="Clevenger J."/>
            <person name="Dash S."/>
            <person name="Ren L."/>
            <person name="Moretzsohn M.C."/>
            <person name="Shirasawa K."/>
            <person name="Huang W."/>
            <person name="Vidigal B."/>
            <person name="Abernathy B."/>
            <person name="Chu Y."/>
            <person name="Niederhuth C.E."/>
            <person name="Umale P."/>
            <person name="Araujo A.C."/>
            <person name="Kozik A."/>
            <person name="Kim K.D."/>
            <person name="Burow M.D."/>
            <person name="Varshney R.K."/>
            <person name="Wang X."/>
            <person name="Zhang X."/>
            <person name="Barkley N."/>
            <person name="Guimaraes P.M."/>
            <person name="Isobe S."/>
            <person name="Guo B."/>
            <person name="Liao B."/>
            <person name="Stalker H.T."/>
            <person name="Schmitz R.J."/>
            <person name="Scheffler B.E."/>
            <person name="Leal-Bertioli S.C."/>
            <person name="Xun X."/>
            <person name="Jackson S.A."/>
            <person name="Michelmore R."/>
            <person name="Ozias-Akins P."/>
        </authorList>
    </citation>
    <scope>NUCLEOTIDE SEQUENCE [LARGE SCALE GENOMIC DNA]</scope>
    <source>
        <strain evidence="7">cv. V14167</strain>
    </source>
</reference>
<dbReference type="PANTHER" id="PTHR22849:SF24">
    <property type="entry name" value="E3 UBIQUITIN-PROTEIN LIGASE PUB24"/>
    <property type="match status" value="1"/>
</dbReference>
<dbReference type="InterPro" id="IPR016024">
    <property type="entry name" value="ARM-type_fold"/>
</dbReference>
<keyword evidence="4 5" id="KW-0833">Ubl conjugation pathway</keyword>
<dbReference type="Pfam" id="PF25598">
    <property type="entry name" value="ARM_PUB"/>
    <property type="match status" value="1"/>
</dbReference>
<dbReference type="InterPro" id="IPR045185">
    <property type="entry name" value="PUB22/23/24-like"/>
</dbReference>
<dbReference type="Pfam" id="PF04564">
    <property type="entry name" value="U-box"/>
    <property type="match status" value="1"/>
</dbReference>
<gene>
    <name evidence="8" type="primary">LOC107476356</name>
</gene>
<dbReference type="SUPFAM" id="SSF57850">
    <property type="entry name" value="RING/U-box"/>
    <property type="match status" value="1"/>
</dbReference>
<feature type="domain" description="U-box" evidence="6">
    <location>
        <begin position="6"/>
        <end position="82"/>
    </location>
</feature>
<comment type="function">
    <text evidence="5">Functions as an E3 ubiquitin ligase.</text>
</comment>
<dbReference type="Gene3D" id="1.25.10.10">
    <property type="entry name" value="Leucine-rich Repeat Variant"/>
    <property type="match status" value="1"/>
</dbReference>
<comment type="catalytic activity">
    <reaction evidence="1 5">
        <text>S-ubiquitinyl-[E2 ubiquitin-conjugating enzyme]-L-cysteine + [acceptor protein]-L-lysine = [E2 ubiquitin-conjugating enzyme]-L-cysteine + N(6)-ubiquitinyl-[acceptor protein]-L-lysine.</text>
        <dbReference type="EC" id="2.3.2.27"/>
    </reaction>
</comment>
<evidence type="ECO:0000313" key="8">
    <source>
        <dbReference type="RefSeq" id="XP_015951641.1"/>
    </source>
</evidence>
<dbReference type="SMART" id="SM00504">
    <property type="entry name" value="Ubox"/>
    <property type="match status" value="1"/>
</dbReference>
<dbReference type="PROSITE" id="PS51698">
    <property type="entry name" value="U_BOX"/>
    <property type="match status" value="1"/>
</dbReference>
<dbReference type="SUPFAM" id="SSF48371">
    <property type="entry name" value="ARM repeat"/>
    <property type="match status" value="1"/>
</dbReference>
<dbReference type="GO" id="GO:0016567">
    <property type="term" value="P:protein ubiquitination"/>
    <property type="evidence" value="ECO:0007669"/>
    <property type="project" value="UniProtKB-UniRule"/>
</dbReference>
<proteinExistence type="predicted"/>